<proteinExistence type="predicted"/>
<dbReference type="PROSITE" id="PS51155">
    <property type="entry name" value="CHIT_BIND_RR_2"/>
    <property type="match status" value="1"/>
</dbReference>
<dbReference type="Pfam" id="PF00379">
    <property type="entry name" value="Chitin_bind_4"/>
    <property type="match status" value="1"/>
</dbReference>
<gene>
    <name evidence="4" type="ORF">MNOR_LOCUS39244</name>
</gene>
<dbReference type="InterPro" id="IPR000618">
    <property type="entry name" value="Insect_cuticle"/>
</dbReference>
<dbReference type="GO" id="GO:0031012">
    <property type="term" value="C:extracellular matrix"/>
    <property type="evidence" value="ECO:0007669"/>
    <property type="project" value="TreeGrafter"/>
</dbReference>
<dbReference type="PANTHER" id="PTHR12236">
    <property type="entry name" value="STRUCTURAL CONTITUENT OF CUTICLE"/>
    <property type="match status" value="1"/>
</dbReference>
<dbReference type="GO" id="GO:0005615">
    <property type="term" value="C:extracellular space"/>
    <property type="evidence" value="ECO:0007669"/>
    <property type="project" value="TreeGrafter"/>
</dbReference>
<dbReference type="EMBL" id="CAXKWB010099237">
    <property type="protein sequence ID" value="CAL4223331.1"/>
    <property type="molecule type" value="Genomic_DNA"/>
</dbReference>
<feature type="compositionally biased region" description="Pro residues" evidence="3">
    <location>
        <begin position="133"/>
        <end position="142"/>
    </location>
</feature>
<evidence type="ECO:0000313" key="4">
    <source>
        <dbReference type="EMBL" id="CAL4223331.1"/>
    </source>
</evidence>
<evidence type="ECO:0000256" key="2">
    <source>
        <dbReference type="PROSITE-ProRule" id="PRU00497"/>
    </source>
</evidence>
<evidence type="ECO:0000313" key="5">
    <source>
        <dbReference type="Proteomes" id="UP001497623"/>
    </source>
</evidence>
<dbReference type="AlphaFoldDB" id="A0AAV2SRY3"/>
<name>A0AAV2SRY3_MEGNR</name>
<evidence type="ECO:0008006" key="6">
    <source>
        <dbReference type="Google" id="ProtNLM"/>
    </source>
</evidence>
<feature type="region of interest" description="Disordered" evidence="3">
    <location>
        <begin position="129"/>
        <end position="150"/>
    </location>
</feature>
<dbReference type="GO" id="GO:0042302">
    <property type="term" value="F:structural constituent of cuticle"/>
    <property type="evidence" value="ECO:0007669"/>
    <property type="project" value="UniProtKB-UniRule"/>
</dbReference>
<comment type="caution">
    <text evidence="4">The sequence shown here is derived from an EMBL/GenBank/DDBJ whole genome shotgun (WGS) entry which is preliminary data.</text>
</comment>
<keyword evidence="5" id="KW-1185">Reference proteome</keyword>
<organism evidence="4 5">
    <name type="scientific">Meganyctiphanes norvegica</name>
    <name type="common">Northern krill</name>
    <name type="synonym">Thysanopoda norvegica</name>
    <dbReference type="NCBI Taxonomy" id="48144"/>
    <lineage>
        <taxon>Eukaryota</taxon>
        <taxon>Metazoa</taxon>
        <taxon>Ecdysozoa</taxon>
        <taxon>Arthropoda</taxon>
        <taxon>Crustacea</taxon>
        <taxon>Multicrustacea</taxon>
        <taxon>Malacostraca</taxon>
        <taxon>Eumalacostraca</taxon>
        <taxon>Eucarida</taxon>
        <taxon>Euphausiacea</taxon>
        <taxon>Euphausiidae</taxon>
        <taxon>Meganyctiphanes</taxon>
    </lineage>
</organism>
<accession>A0AAV2SRY3</accession>
<evidence type="ECO:0000256" key="1">
    <source>
        <dbReference type="ARBA" id="ARBA00022460"/>
    </source>
</evidence>
<evidence type="ECO:0000256" key="3">
    <source>
        <dbReference type="SAM" id="MobiDB-lite"/>
    </source>
</evidence>
<keyword evidence="1 2" id="KW-0193">Cuticle</keyword>
<dbReference type="Proteomes" id="UP001497623">
    <property type="component" value="Unassembled WGS sequence"/>
</dbReference>
<reference evidence="4 5" key="1">
    <citation type="submission" date="2024-05" db="EMBL/GenBank/DDBJ databases">
        <authorList>
            <person name="Wallberg A."/>
        </authorList>
    </citation>
    <scope>NUCLEOTIDE SEQUENCE [LARGE SCALE GENOMIC DNA]</scope>
</reference>
<dbReference type="PANTHER" id="PTHR12236:SF79">
    <property type="entry name" value="CUTICULAR PROTEIN 50CB-RELATED"/>
    <property type="match status" value="1"/>
</dbReference>
<dbReference type="InterPro" id="IPR051217">
    <property type="entry name" value="Insect_Cuticle_Struc_Prot"/>
</dbReference>
<protein>
    <recommendedName>
        <fullName evidence="6">Cuticle protein</fullName>
    </recommendedName>
</protein>
<sequence length="150" mass="16074">AVLPRPEPRSQPAAAYTPQLHRHIHDMKASIVLVLVSAIVSLVLTSPLPQELSTQTAGGIALGQPVIIPYSYGYEVQDAATQNFQNKAEIKTENGDVFGSYSQLMPDGKIYTTTYNVTGNNGYRATLRITDPGPLPSAPPSSPTAQQQQA</sequence>
<feature type="non-terminal residue" evidence="4">
    <location>
        <position position="1"/>
    </location>
</feature>